<feature type="non-terminal residue" evidence="2">
    <location>
        <position position="57"/>
    </location>
</feature>
<dbReference type="EMBL" id="CAJOBI010208151">
    <property type="protein sequence ID" value="CAF5010998.1"/>
    <property type="molecule type" value="Genomic_DNA"/>
</dbReference>
<dbReference type="Proteomes" id="UP000676336">
    <property type="component" value="Unassembled WGS sequence"/>
</dbReference>
<feature type="region of interest" description="Disordered" evidence="1">
    <location>
        <begin position="1"/>
        <end position="57"/>
    </location>
</feature>
<sequence length="57" mass="6167">ISSSFSRSSSSTHRSTIHLRRNDTTSSKGHQDPKKRRLSTCLFGEGTCPSSDNAAKG</sequence>
<evidence type="ECO:0000313" key="3">
    <source>
        <dbReference type="Proteomes" id="UP000676336"/>
    </source>
</evidence>
<organism evidence="2 3">
    <name type="scientific">Rotaria magnacalcarata</name>
    <dbReference type="NCBI Taxonomy" id="392030"/>
    <lineage>
        <taxon>Eukaryota</taxon>
        <taxon>Metazoa</taxon>
        <taxon>Spiralia</taxon>
        <taxon>Gnathifera</taxon>
        <taxon>Rotifera</taxon>
        <taxon>Eurotatoria</taxon>
        <taxon>Bdelloidea</taxon>
        <taxon>Philodinida</taxon>
        <taxon>Philodinidae</taxon>
        <taxon>Rotaria</taxon>
    </lineage>
</organism>
<gene>
    <name evidence="2" type="ORF">SMN809_LOCUS57195</name>
</gene>
<evidence type="ECO:0000256" key="1">
    <source>
        <dbReference type="SAM" id="MobiDB-lite"/>
    </source>
</evidence>
<comment type="caution">
    <text evidence="2">The sequence shown here is derived from an EMBL/GenBank/DDBJ whole genome shotgun (WGS) entry which is preliminary data.</text>
</comment>
<protein>
    <submittedName>
        <fullName evidence="2">Uncharacterized protein</fullName>
    </submittedName>
</protein>
<evidence type="ECO:0000313" key="2">
    <source>
        <dbReference type="EMBL" id="CAF5010998.1"/>
    </source>
</evidence>
<name>A0A8S3DG28_9BILA</name>
<reference evidence="2" key="1">
    <citation type="submission" date="2021-02" db="EMBL/GenBank/DDBJ databases">
        <authorList>
            <person name="Nowell W R."/>
        </authorList>
    </citation>
    <scope>NUCLEOTIDE SEQUENCE</scope>
</reference>
<feature type="compositionally biased region" description="Low complexity" evidence="1">
    <location>
        <begin position="1"/>
        <end position="14"/>
    </location>
</feature>
<accession>A0A8S3DG28</accession>
<feature type="compositionally biased region" description="Polar residues" evidence="1">
    <location>
        <begin position="48"/>
        <end position="57"/>
    </location>
</feature>
<feature type="non-terminal residue" evidence="2">
    <location>
        <position position="1"/>
    </location>
</feature>
<proteinExistence type="predicted"/>
<dbReference type="AlphaFoldDB" id="A0A8S3DG28"/>